<keyword evidence="4" id="KW-1185">Reference proteome</keyword>
<protein>
    <recommendedName>
        <fullName evidence="5">Transmembrane protein</fullName>
    </recommendedName>
</protein>
<evidence type="ECO:0000313" key="4">
    <source>
        <dbReference type="Proteomes" id="UP000812013"/>
    </source>
</evidence>
<gene>
    <name evidence="3" type="ORF">GPJ59_16160</name>
</gene>
<name>A0ABS6Z9H6_9ACTN</name>
<keyword evidence="2" id="KW-1133">Transmembrane helix</keyword>
<organism evidence="3 4">
    <name type="scientific">Streptomyces bambusae</name>
    <dbReference type="NCBI Taxonomy" id="1550616"/>
    <lineage>
        <taxon>Bacteria</taxon>
        <taxon>Bacillati</taxon>
        <taxon>Actinomycetota</taxon>
        <taxon>Actinomycetes</taxon>
        <taxon>Kitasatosporales</taxon>
        <taxon>Streptomycetaceae</taxon>
        <taxon>Streptomyces</taxon>
    </lineage>
</organism>
<reference evidence="3 4" key="1">
    <citation type="submission" date="2019-12" db="EMBL/GenBank/DDBJ databases">
        <title>Genome sequence of Streptomyces bambusae.</title>
        <authorList>
            <person name="Bansal K."/>
            <person name="Choksket S."/>
            <person name="Korpole S."/>
            <person name="Patil P.B."/>
        </authorList>
    </citation>
    <scope>NUCLEOTIDE SEQUENCE [LARGE SCALE GENOMIC DNA]</scope>
    <source>
        <strain evidence="3 4">SK60</strain>
    </source>
</reference>
<accession>A0ABS6Z9H6</accession>
<evidence type="ECO:0008006" key="5">
    <source>
        <dbReference type="Google" id="ProtNLM"/>
    </source>
</evidence>
<feature type="compositionally biased region" description="Polar residues" evidence="1">
    <location>
        <begin position="146"/>
        <end position="155"/>
    </location>
</feature>
<feature type="region of interest" description="Disordered" evidence="1">
    <location>
        <begin position="130"/>
        <end position="167"/>
    </location>
</feature>
<keyword evidence="2" id="KW-0472">Membrane</keyword>
<keyword evidence="2" id="KW-0812">Transmembrane</keyword>
<feature type="transmembrane region" description="Helical" evidence="2">
    <location>
        <begin position="21"/>
        <end position="42"/>
    </location>
</feature>
<evidence type="ECO:0000256" key="2">
    <source>
        <dbReference type="SAM" id="Phobius"/>
    </source>
</evidence>
<evidence type="ECO:0000256" key="1">
    <source>
        <dbReference type="SAM" id="MobiDB-lite"/>
    </source>
</evidence>
<proteinExistence type="predicted"/>
<feature type="transmembrane region" description="Helical" evidence="2">
    <location>
        <begin position="89"/>
        <end position="110"/>
    </location>
</feature>
<sequence>MSNLAQMYDKEFRQWGERRQGWGCVLLAAAGMIWLWLAYLLFLPFQLDSHRTSGDTCESRVFYDEGKNNASYRSAEGERCDRERDLAPMLAGLLVSIPLAAIGTSLYATGTATIRTSMYREKLEQLELEDVQSASASKPAWHRRASGTSAESGQEASEPGQAGSQAP</sequence>
<comment type="caution">
    <text evidence="3">The sequence shown here is derived from an EMBL/GenBank/DDBJ whole genome shotgun (WGS) entry which is preliminary data.</text>
</comment>
<dbReference type="EMBL" id="WTFF01000102">
    <property type="protein sequence ID" value="MBW5483381.1"/>
    <property type="molecule type" value="Genomic_DNA"/>
</dbReference>
<dbReference type="Proteomes" id="UP000812013">
    <property type="component" value="Unassembled WGS sequence"/>
</dbReference>
<evidence type="ECO:0000313" key="3">
    <source>
        <dbReference type="EMBL" id="MBW5483381.1"/>
    </source>
</evidence>
<dbReference type="RefSeq" id="WP_219667842.1">
    <property type="nucleotide sequence ID" value="NZ_WTFF01000102.1"/>
</dbReference>